<feature type="compositionally biased region" description="Low complexity" evidence="1">
    <location>
        <begin position="203"/>
        <end position="217"/>
    </location>
</feature>
<reference evidence="5 6" key="1">
    <citation type="journal article" date="2015" name="Genome Announc.">
        <title>Expanding the biotechnology potential of lactobacilli through comparative genomics of 213 strains and associated genera.</title>
        <authorList>
            <person name="Sun Z."/>
            <person name="Harris H.M."/>
            <person name="McCann A."/>
            <person name="Guo C."/>
            <person name="Argimon S."/>
            <person name="Zhang W."/>
            <person name="Yang X."/>
            <person name="Jeffery I.B."/>
            <person name="Cooney J.C."/>
            <person name="Kagawa T.F."/>
            <person name="Liu W."/>
            <person name="Song Y."/>
            <person name="Salvetti E."/>
            <person name="Wrobel A."/>
            <person name="Rasinkangas P."/>
            <person name="Parkhill J."/>
            <person name="Rea M.C."/>
            <person name="O'Sullivan O."/>
            <person name="Ritari J."/>
            <person name="Douillard F.P."/>
            <person name="Paul Ross R."/>
            <person name="Yang R."/>
            <person name="Briner A.E."/>
            <person name="Felis G.E."/>
            <person name="de Vos W.M."/>
            <person name="Barrangou R."/>
            <person name="Klaenhammer T.R."/>
            <person name="Caufield P.W."/>
            <person name="Cui Y."/>
            <person name="Zhang H."/>
            <person name="O'Toole P.W."/>
        </authorList>
    </citation>
    <scope>NUCLEOTIDE SEQUENCE [LARGE SCALE GENOMIC DNA]</scope>
    <source>
        <strain evidence="5 6">DSM 23365</strain>
    </source>
</reference>
<feature type="domain" description="Beta-lactamase class A catalytic" evidence="4">
    <location>
        <begin position="255"/>
        <end position="466"/>
    </location>
</feature>
<dbReference type="Proteomes" id="UP000051442">
    <property type="component" value="Unassembled WGS sequence"/>
</dbReference>
<dbReference type="SUPFAM" id="SSF56601">
    <property type="entry name" value="beta-lactamase/transpeptidase-like"/>
    <property type="match status" value="1"/>
</dbReference>
<comment type="caution">
    <text evidence="5">The sequence shown here is derived from an EMBL/GenBank/DDBJ whole genome shotgun (WGS) entry which is preliminary data.</text>
</comment>
<keyword evidence="2" id="KW-0812">Transmembrane</keyword>
<proteinExistence type="predicted"/>
<dbReference type="AlphaFoldDB" id="A0A0R2FG50"/>
<feature type="transmembrane region" description="Helical" evidence="2">
    <location>
        <begin position="174"/>
        <end position="195"/>
    </location>
</feature>
<dbReference type="GO" id="GO:0046677">
    <property type="term" value="P:response to antibiotic"/>
    <property type="evidence" value="ECO:0007669"/>
    <property type="project" value="InterPro"/>
</dbReference>
<evidence type="ECO:0000256" key="2">
    <source>
        <dbReference type="SAM" id="Phobius"/>
    </source>
</evidence>
<feature type="region of interest" description="Disordered" evidence="1">
    <location>
        <begin position="62"/>
        <end position="98"/>
    </location>
</feature>
<dbReference type="Pfam" id="PF13354">
    <property type="entry name" value="Beta-lactamase2"/>
    <property type="match status" value="1"/>
</dbReference>
<dbReference type="GO" id="GO:0004812">
    <property type="term" value="F:aminoacyl-tRNA ligase activity"/>
    <property type="evidence" value="ECO:0007669"/>
    <property type="project" value="UniProtKB-KW"/>
</dbReference>
<evidence type="ECO:0000313" key="6">
    <source>
        <dbReference type="Proteomes" id="UP000051442"/>
    </source>
</evidence>
<dbReference type="InterPro" id="IPR014729">
    <property type="entry name" value="Rossmann-like_a/b/a_fold"/>
</dbReference>
<dbReference type="InterPro" id="IPR000871">
    <property type="entry name" value="Beta-lactam_class-A"/>
</dbReference>
<dbReference type="PANTHER" id="PTHR35333:SF3">
    <property type="entry name" value="BETA-LACTAMASE-TYPE TRANSPEPTIDASE FOLD CONTAINING PROTEIN"/>
    <property type="match status" value="1"/>
</dbReference>
<dbReference type="GO" id="GO:0008800">
    <property type="term" value="F:beta-lactamase activity"/>
    <property type="evidence" value="ECO:0007669"/>
    <property type="project" value="InterPro"/>
</dbReference>
<organism evidence="5 6">
    <name type="scientific">Secundilactobacillus similis DSM 23365 = JCM 2765</name>
    <dbReference type="NCBI Taxonomy" id="1423804"/>
    <lineage>
        <taxon>Bacteria</taxon>
        <taxon>Bacillati</taxon>
        <taxon>Bacillota</taxon>
        <taxon>Bacilli</taxon>
        <taxon>Lactobacillales</taxon>
        <taxon>Lactobacillaceae</taxon>
        <taxon>Secundilactobacillus</taxon>
    </lineage>
</organism>
<dbReference type="InterPro" id="IPR012338">
    <property type="entry name" value="Beta-lactam/transpept-like"/>
</dbReference>
<accession>A0A0R2FG50</accession>
<dbReference type="STRING" id="1423804.FD14_GL000401"/>
<dbReference type="OrthoDB" id="9775096at2"/>
<evidence type="ECO:0000313" key="5">
    <source>
        <dbReference type="EMBL" id="KRN24933.1"/>
    </source>
</evidence>
<feature type="compositionally biased region" description="Low complexity" evidence="1">
    <location>
        <begin position="161"/>
        <end position="170"/>
    </location>
</feature>
<keyword evidence="6" id="KW-1185">Reference proteome</keyword>
<gene>
    <name evidence="5" type="ORF">FD14_GL000401</name>
</gene>
<keyword evidence="2" id="KW-1133">Transmembrane helix</keyword>
<evidence type="ECO:0000256" key="1">
    <source>
        <dbReference type="SAM" id="MobiDB-lite"/>
    </source>
</evidence>
<evidence type="ECO:0000259" key="3">
    <source>
        <dbReference type="Pfam" id="PF12773"/>
    </source>
</evidence>
<dbReference type="PATRIC" id="fig|1423804.4.peg.438"/>
<dbReference type="InterPro" id="IPR045155">
    <property type="entry name" value="Beta-lactam_cat"/>
</dbReference>
<dbReference type="EMBL" id="AYZM01000079">
    <property type="protein sequence ID" value="KRN24933.1"/>
    <property type="molecule type" value="Genomic_DNA"/>
</dbReference>
<feature type="region of interest" description="Disordered" evidence="1">
    <location>
        <begin position="200"/>
        <end position="227"/>
    </location>
</feature>
<feature type="domain" description="DZANK-type" evidence="3">
    <location>
        <begin position="4"/>
        <end position="52"/>
    </location>
</feature>
<evidence type="ECO:0000259" key="4">
    <source>
        <dbReference type="Pfam" id="PF13354"/>
    </source>
</evidence>
<dbReference type="GO" id="GO:0030655">
    <property type="term" value="P:beta-lactam antibiotic catabolic process"/>
    <property type="evidence" value="ECO:0007669"/>
    <property type="project" value="InterPro"/>
</dbReference>
<dbReference type="GO" id="GO:0005524">
    <property type="term" value="F:ATP binding"/>
    <property type="evidence" value="ECO:0007669"/>
    <property type="project" value="UniProtKB-KW"/>
</dbReference>
<feature type="region of interest" description="Disordered" evidence="1">
    <location>
        <begin position="125"/>
        <end position="170"/>
    </location>
</feature>
<dbReference type="PANTHER" id="PTHR35333">
    <property type="entry name" value="BETA-LACTAMASE"/>
    <property type="match status" value="1"/>
</dbReference>
<dbReference type="Gene3D" id="3.40.50.620">
    <property type="entry name" value="HUPs"/>
    <property type="match status" value="1"/>
</dbReference>
<dbReference type="GO" id="GO:0006418">
    <property type="term" value="P:tRNA aminoacylation for protein translation"/>
    <property type="evidence" value="ECO:0007669"/>
    <property type="project" value="InterPro"/>
</dbReference>
<feature type="compositionally biased region" description="Polar residues" evidence="1">
    <location>
        <begin position="62"/>
        <end position="80"/>
    </location>
</feature>
<dbReference type="InterPro" id="IPR025874">
    <property type="entry name" value="DZR"/>
</dbReference>
<sequence length="493" mass="52650">MKFCPNCGTPNDETATFCENCGQQLPTTSTPLTCPNCGHVSADGSQFCENCGHPLTPVQASTESQVVQPTTAEPVQSVNDSDVPVNNPDPKPSNETPVAQTIQPEPITQPEPHSVVNDTIQSEPQPVVNDATVPEKTASVTPTEPPLADSTASNPTPPTTSVPAPQQSTPPRRWLNILASVVILLVLVVGGYLLFNHKSTHQSGSKSATSSITSSSSDAQQPKAAKSSLTFNKGQVTTIVNQTVGNIAGTNSVYVSPVNGQQNVLTVNRSQSAASSIKLFILITAYAMEKAGTINLNDSYTLTASDKVGGTGVIQNMADGTKLTYRDILRHMIVDSDNTGANIMIDKLGGFDPINAKIKSLGDTGTKLKRMMMDTDALDNGIDNMTSARDMGTTLKRLYNHQLVSKKADSEMLSILVANNDHDKLPQNLPSTAKVYNKTGEYDDYGIQNDAAIIENTHGAFVVVVLSENGHRDEQISAMNQLGEQLYQTILEK</sequence>
<dbReference type="RefSeq" id="WP_057151838.1">
    <property type="nucleotide sequence ID" value="NZ_AYZM01000079.1"/>
</dbReference>
<dbReference type="Gene3D" id="2.20.28.20">
    <property type="entry name" value="Methionyl-tRNA synthetase, Zn-domain"/>
    <property type="match status" value="1"/>
</dbReference>
<dbReference type="Gene3D" id="3.40.710.10">
    <property type="entry name" value="DD-peptidase/beta-lactamase superfamily"/>
    <property type="match status" value="1"/>
</dbReference>
<dbReference type="Pfam" id="PF12773">
    <property type="entry name" value="DZR"/>
    <property type="match status" value="1"/>
</dbReference>
<protein>
    <submittedName>
        <fullName evidence="5">Beta-lactamase</fullName>
    </submittedName>
</protein>
<keyword evidence="2" id="KW-0472">Membrane</keyword>
<dbReference type="InterPro" id="IPR029038">
    <property type="entry name" value="MetRS_Zn"/>
</dbReference>
<name>A0A0R2FG50_9LACO</name>